<dbReference type="Proteomes" id="UP000190637">
    <property type="component" value="Unassembled WGS sequence"/>
</dbReference>
<evidence type="ECO:0000256" key="1">
    <source>
        <dbReference type="SAM" id="MobiDB-lite"/>
    </source>
</evidence>
<gene>
    <name evidence="2" type="ORF">SAMN02745673_01535</name>
</gene>
<dbReference type="Gene3D" id="3.40.109.10">
    <property type="entry name" value="NADH Oxidase"/>
    <property type="match status" value="1"/>
</dbReference>
<feature type="compositionally biased region" description="Pro residues" evidence="1">
    <location>
        <begin position="1"/>
        <end position="10"/>
    </location>
</feature>
<dbReference type="STRING" id="1122192.SAMN02745673_01535"/>
<dbReference type="AlphaFoldDB" id="A0A1T4NPI7"/>
<organism evidence="2 3">
    <name type="scientific">Marinactinospora thermotolerans DSM 45154</name>
    <dbReference type="NCBI Taxonomy" id="1122192"/>
    <lineage>
        <taxon>Bacteria</taxon>
        <taxon>Bacillati</taxon>
        <taxon>Actinomycetota</taxon>
        <taxon>Actinomycetes</taxon>
        <taxon>Streptosporangiales</taxon>
        <taxon>Nocardiopsidaceae</taxon>
        <taxon>Marinactinospora</taxon>
    </lineage>
</organism>
<feature type="region of interest" description="Disordered" evidence="1">
    <location>
        <begin position="1"/>
        <end position="49"/>
    </location>
</feature>
<name>A0A1T4NPI7_9ACTN</name>
<dbReference type="RefSeq" id="WP_144390017.1">
    <property type="nucleotide sequence ID" value="NZ_FUWS01000003.1"/>
</dbReference>
<evidence type="ECO:0000313" key="2">
    <source>
        <dbReference type="EMBL" id="SJZ81133.1"/>
    </source>
</evidence>
<reference evidence="2 3" key="1">
    <citation type="submission" date="2017-02" db="EMBL/GenBank/DDBJ databases">
        <authorList>
            <person name="Peterson S.W."/>
        </authorList>
    </citation>
    <scope>NUCLEOTIDE SEQUENCE [LARGE SCALE GENOMIC DNA]</scope>
    <source>
        <strain evidence="2 3">DSM 45154</strain>
    </source>
</reference>
<protein>
    <submittedName>
        <fullName evidence="2">Uncharacterized protein</fullName>
    </submittedName>
</protein>
<accession>A0A1T4NPI7</accession>
<dbReference type="EMBL" id="FUWS01000003">
    <property type="protein sequence ID" value="SJZ81133.1"/>
    <property type="molecule type" value="Genomic_DNA"/>
</dbReference>
<proteinExistence type="predicted"/>
<feature type="compositionally biased region" description="Pro residues" evidence="1">
    <location>
        <begin position="36"/>
        <end position="46"/>
    </location>
</feature>
<sequence length="365" mass="39399">MPRTTPPPLPAHGATRRPDASPRLPPELARAFGPEIPGPPCPPGPRANPWRRAGAVPVAVPERERGLLDALWRGRGYHRRADGTPTRIRERPVPSAGAAYPVHTHLVVGTGGALAAGRYVYDLEDGALLRRDEAWEREAGWDAFGANSDVAGTHLVLTVQPGRSFGRYRHRAWPLWIADTAYALAAVEFLGAPAPTSVRLGPGPWLRELLGVARAAEHERWLARGLVPEIPLAAVELPGSWTVLPERRDALAARRSPAIGEFEGAARAPDPHAVEVARACGQTWVLGARRLETWSVATEAPAAEIADVMWRAHRAAAGLCYAGALSREWRCRPVSGFVAADGRWTVHALAMLPGGPDLDKKPDPR</sequence>
<evidence type="ECO:0000313" key="3">
    <source>
        <dbReference type="Proteomes" id="UP000190637"/>
    </source>
</evidence>
<keyword evidence="3" id="KW-1185">Reference proteome</keyword>
<dbReference type="OrthoDB" id="3422065at2"/>
<dbReference type="InterPro" id="IPR000415">
    <property type="entry name" value="Nitroreductase-like"/>
</dbReference>
<dbReference type="GO" id="GO:0016491">
    <property type="term" value="F:oxidoreductase activity"/>
    <property type="evidence" value="ECO:0007669"/>
    <property type="project" value="InterPro"/>
</dbReference>